<protein>
    <submittedName>
        <fullName evidence="2">Phosphoribosyltransferase</fullName>
    </submittedName>
</protein>
<dbReference type="SUPFAM" id="SSF53271">
    <property type="entry name" value="PRTase-like"/>
    <property type="match status" value="1"/>
</dbReference>
<feature type="domain" description="Phosphoribosyltransferase" evidence="1">
    <location>
        <begin position="7"/>
        <end position="191"/>
    </location>
</feature>
<dbReference type="AlphaFoldDB" id="A0A0W1SSL2"/>
<keyword evidence="2" id="KW-0808">Transferase</keyword>
<dbReference type="EMBL" id="LOPV01000104">
    <property type="protein sequence ID" value="KTG29357.1"/>
    <property type="molecule type" value="Genomic_DNA"/>
</dbReference>
<proteinExistence type="predicted"/>
<dbReference type="Proteomes" id="UP000053157">
    <property type="component" value="Unassembled WGS sequence"/>
</dbReference>
<reference evidence="2 3" key="1">
    <citation type="submission" date="2015-12" db="EMBL/GenBank/DDBJ databases">
        <title>Haloferax profundi sp. nov. isolated from the Discovery deep brine-seawater interface in the Red Sea.</title>
        <authorList>
            <person name="Zhang G."/>
            <person name="Stingl U."/>
            <person name="Rashid M."/>
        </authorList>
    </citation>
    <scope>NUCLEOTIDE SEQUENCE [LARGE SCALE GENOMIC DNA]</scope>
    <source>
        <strain evidence="2 3">SB29</strain>
    </source>
</reference>
<dbReference type="CDD" id="cd06223">
    <property type="entry name" value="PRTases_typeI"/>
    <property type="match status" value="1"/>
</dbReference>
<dbReference type="Gene3D" id="3.40.50.2020">
    <property type="match status" value="1"/>
</dbReference>
<dbReference type="RefSeq" id="WP_058571540.1">
    <property type="nucleotide sequence ID" value="NZ_LOPV01000104.1"/>
</dbReference>
<evidence type="ECO:0000313" key="2">
    <source>
        <dbReference type="EMBL" id="KTG29357.1"/>
    </source>
</evidence>
<dbReference type="InterPro" id="IPR029057">
    <property type="entry name" value="PRTase-like"/>
</dbReference>
<dbReference type="OrthoDB" id="56536at2157"/>
<evidence type="ECO:0000259" key="1">
    <source>
        <dbReference type="Pfam" id="PF00156"/>
    </source>
</evidence>
<organism evidence="2 3">
    <name type="scientific">Haloferax profundi</name>
    <dbReference type="NCBI Taxonomy" id="1544718"/>
    <lineage>
        <taxon>Archaea</taxon>
        <taxon>Methanobacteriati</taxon>
        <taxon>Methanobacteriota</taxon>
        <taxon>Stenosarchaea group</taxon>
        <taxon>Halobacteria</taxon>
        <taxon>Halobacteriales</taxon>
        <taxon>Haloferacaceae</taxon>
        <taxon>Haloferax</taxon>
    </lineage>
</organism>
<comment type="caution">
    <text evidence="2">The sequence shown here is derived from an EMBL/GenBank/DDBJ whole genome shotgun (WGS) entry which is preliminary data.</text>
</comment>
<dbReference type="InterPro" id="IPR000836">
    <property type="entry name" value="PRTase_dom"/>
</dbReference>
<keyword evidence="3" id="KW-1185">Reference proteome</keyword>
<dbReference type="Pfam" id="PF00156">
    <property type="entry name" value="Pribosyltran"/>
    <property type="match status" value="1"/>
</dbReference>
<dbReference type="GO" id="GO:0016757">
    <property type="term" value="F:glycosyltransferase activity"/>
    <property type="evidence" value="ECO:0007669"/>
    <property type="project" value="UniProtKB-KW"/>
</dbReference>
<gene>
    <name evidence="2" type="ORF">AUR66_10775</name>
</gene>
<sequence>MFADRKDAGRRLADLLDERGEEADVVLAIPRGGLPVGREVADRLRAPVDVVVATKVGAPGNPELALGAVAGDGSAWWNEDLLSYFDVTDEYLDREREREAETAREKVSLYRGGDPLPDVEGKRVVVVDDGIATGATARACLRQVVAAGAERVVLAVPVAPPNTVRELEDECDEVVTVEAPEAFGAVGVFYRDFSQVSDEEAAEYLEPEEVEE</sequence>
<dbReference type="Gene3D" id="3.30.1310.20">
    <property type="entry name" value="PRTase-like"/>
    <property type="match status" value="1"/>
</dbReference>
<keyword evidence="2" id="KW-0328">Glycosyltransferase</keyword>
<name>A0A0W1SSL2_9EURY</name>
<evidence type="ECO:0000313" key="3">
    <source>
        <dbReference type="Proteomes" id="UP000053157"/>
    </source>
</evidence>
<accession>A0A0W1SSL2</accession>